<dbReference type="GO" id="GO:0005524">
    <property type="term" value="F:ATP binding"/>
    <property type="evidence" value="ECO:0007669"/>
    <property type="project" value="UniProtKB-KW"/>
</dbReference>
<gene>
    <name evidence="9" type="ORF">SNE40_002437</name>
    <name evidence="8" type="ORF">SNE40_006374</name>
</gene>
<organism evidence="9 10">
    <name type="scientific">Patella caerulea</name>
    <name type="common">Rayed Mediterranean limpet</name>
    <dbReference type="NCBI Taxonomy" id="87958"/>
    <lineage>
        <taxon>Eukaryota</taxon>
        <taxon>Metazoa</taxon>
        <taxon>Spiralia</taxon>
        <taxon>Lophotrochozoa</taxon>
        <taxon>Mollusca</taxon>
        <taxon>Gastropoda</taxon>
        <taxon>Patellogastropoda</taxon>
        <taxon>Patelloidea</taxon>
        <taxon>Patellidae</taxon>
        <taxon>Patella</taxon>
    </lineage>
</organism>
<evidence type="ECO:0000313" key="8">
    <source>
        <dbReference type="EMBL" id="KAK6183771.1"/>
    </source>
</evidence>
<dbReference type="Gene3D" id="3.30.200.20">
    <property type="entry name" value="Phosphorylase Kinase, domain 1"/>
    <property type="match status" value="1"/>
</dbReference>
<dbReference type="FunFam" id="3.30.200.20:FF:000042">
    <property type="entry name" value="Aurora kinase A"/>
    <property type="match status" value="1"/>
</dbReference>
<dbReference type="AlphaFoldDB" id="A0AAN8Q7G2"/>
<evidence type="ECO:0000259" key="7">
    <source>
        <dbReference type="PROSITE" id="PS50011"/>
    </source>
</evidence>
<feature type="domain" description="Protein kinase" evidence="7">
    <location>
        <begin position="92"/>
        <end position="346"/>
    </location>
</feature>
<keyword evidence="4" id="KW-0418">Kinase</keyword>
<dbReference type="SMART" id="SM00220">
    <property type="entry name" value="S_TKc"/>
    <property type="match status" value="1"/>
</dbReference>
<comment type="caution">
    <text evidence="9">The sequence shown here is derived from an EMBL/GenBank/DDBJ whole genome shotgun (WGS) entry which is preliminary data.</text>
</comment>
<keyword evidence="2" id="KW-0808">Transferase</keyword>
<keyword evidence="10" id="KW-1185">Reference proteome</keyword>
<keyword evidence="3" id="KW-0547">Nucleotide-binding</keyword>
<dbReference type="InterPro" id="IPR011009">
    <property type="entry name" value="Kinase-like_dom_sf"/>
</dbReference>
<dbReference type="PANTHER" id="PTHR24355:SF1">
    <property type="entry name" value="RIBOSOMAL PROTEIN S6 KINASE-RELATED PROTEIN"/>
    <property type="match status" value="1"/>
</dbReference>
<dbReference type="InterPro" id="IPR045270">
    <property type="entry name" value="STKc_AGC"/>
</dbReference>
<dbReference type="PANTHER" id="PTHR24355">
    <property type="entry name" value="G PROTEIN-COUPLED RECEPTOR KINASE/RIBOSOMAL PROTEIN S6 KINASE"/>
    <property type="match status" value="1"/>
</dbReference>
<evidence type="ECO:0000256" key="6">
    <source>
        <dbReference type="SAM" id="MobiDB-lite"/>
    </source>
</evidence>
<keyword evidence="1" id="KW-0723">Serine/threonine-protein kinase</keyword>
<dbReference type="CDD" id="cd05123">
    <property type="entry name" value="STKc_AGC"/>
    <property type="match status" value="1"/>
</dbReference>
<reference evidence="9 10" key="1">
    <citation type="submission" date="2024-01" db="EMBL/GenBank/DDBJ databases">
        <title>The genome of the rayed Mediterranean limpet Patella caerulea (Linnaeus, 1758).</title>
        <authorList>
            <person name="Anh-Thu Weber A."/>
            <person name="Halstead-Nussloch G."/>
        </authorList>
    </citation>
    <scope>NUCLEOTIDE SEQUENCE [LARGE SCALE GENOMIC DNA]</scope>
    <source>
        <strain evidence="9">AATW-2023a</strain>
        <tissue evidence="9">Whole specimen</tissue>
    </source>
</reference>
<evidence type="ECO:0000256" key="3">
    <source>
        <dbReference type="ARBA" id="ARBA00022741"/>
    </source>
</evidence>
<dbReference type="PROSITE" id="PS50011">
    <property type="entry name" value="PROTEIN_KINASE_DOM"/>
    <property type="match status" value="1"/>
</dbReference>
<accession>A0AAN8Q7G2</accession>
<evidence type="ECO:0000256" key="4">
    <source>
        <dbReference type="ARBA" id="ARBA00022777"/>
    </source>
</evidence>
<evidence type="ECO:0000256" key="2">
    <source>
        <dbReference type="ARBA" id="ARBA00022679"/>
    </source>
</evidence>
<dbReference type="InterPro" id="IPR008271">
    <property type="entry name" value="Ser/Thr_kinase_AS"/>
</dbReference>
<sequence length="411" mass="47528">MGNSQEKLPLRKTQSVPDTQNLSINEDFKRNKSRFSNRLFKFGSSKDLSRTKISSNGKVTDETDKAQWNVPWSEALFLPDFPVRGDAEEQDYVVIETLAKGAYGNVQKVQKEDEKRFYAMKILEKQQIIDENAIQQCKDEAAIQSMLGDHPFIVKIREYWQSKEHLYIVLDYVPHGDLFSLWTFHTKFPERLVRIYIAQMGMVLDHLHNSGVIYRDVKMENILFDPQGNVQLIDFGLAKWLQKTQRTRTVCGTLQYMAPEVLAMWVYDHAVDWWSLGILMYAMLCGKYPVDGAKDHKDMAKHLADCDFLMPGTISDDAQDVVNKLLTKNPLKRLTDLNTFQHLPFFENLNFTSLIERKITPMDVVPRDFFPMTGLSWAPFVADSEEEKNFQGFDGTNCVWNLPEDTVPVFV</sequence>
<dbReference type="Proteomes" id="UP001347796">
    <property type="component" value="Unassembled WGS sequence"/>
</dbReference>
<keyword evidence="5" id="KW-0067">ATP-binding</keyword>
<proteinExistence type="predicted"/>
<dbReference type="EMBL" id="JAZGQO010000002">
    <property type="protein sequence ID" value="KAK6190607.1"/>
    <property type="molecule type" value="Genomic_DNA"/>
</dbReference>
<evidence type="ECO:0000256" key="1">
    <source>
        <dbReference type="ARBA" id="ARBA00022527"/>
    </source>
</evidence>
<feature type="region of interest" description="Disordered" evidence="6">
    <location>
        <begin position="1"/>
        <end position="23"/>
    </location>
</feature>
<name>A0AAN8Q7G2_PATCE</name>
<dbReference type="InterPro" id="IPR000719">
    <property type="entry name" value="Prot_kinase_dom"/>
</dbReference>
<dbReference type="SUPFAM" id="SSF56112">
    <property type="entry name" value="Protein kinase-like (PK-like)"/>
    <property type="match status" value="1"/>
</dbReference>
<protein>
    <recommendedName>
        <fullName evidence="7">Protein kinase domain-containing protein</fullName>
    </recommendedName>
</protein>
<evidence type="ECO:0000256" key="5">
    <source>
        <dbReference type="ARBA" id="ARBA00022840"/>
    </source>
</evidence>
<evidence type="ECO:0000313" key="9">
    <source>
        <dbReference type="EMBL" id="KAK6190607.1"/>
    </source>
</evidence>
<dbReference type="GO" id="GO:0004674">
    <property type="term" value="F:protein serine/threonine kinase activity"/>
    <property type="evidence" value="ECO:0007669"/>
    <property type="project" value="UniProtKB-KW"/>
</dbReference>
<dbReference type="Pfam" id="PF00069">
    <property type="entry name" value="Pkinase"/>
    <property type="match status" value="1"/>
</dbReference>
<dbReference type="Gene3D" id="1.10.510.10">
    <property type="entry name" value="Transferase(Phosphotransferase) domain 1"/>
    <property type="match status" value="1"/>
</dbReference>
<dbReference type="EMBL" id="JAZGQO010000006">
    <property type="protein sequence ID" value="KAK6183771.1"/>
    <property type="molecule type" value="Genomic_DNA"/>
</dbReference>
<dbReference type="PROSITE" id="PS00108">
    <property type="entry name" value="PROTEIN_KINASE_ST"/>
    <property type="match status" value="1"/>
</dbReference>
<evidence type="ECO:0000313" key="10">
    <source>
        <dbReference type="Proteomes" id="UP001347796"/>
    </source>
</evidence>